<organism evidence="1 2">
    <name type="scientific">Trametes cubensis</name>
    <dbReference type="NCBI Taxonomy" id="1111947"/>
    <lineage>
        <taxon>Eukaryota</taxon>
        <taxon>Fungi</taxon>
        <taxon>Dikarya</taxon>
        <taxon>Basidiomycota</taxon>
        <taxon>Agaricomycotina</taxon>
        <taxon>Agaricomycetes</taxon>
        <taxon>Polyporales</taxon>
        <taxon>Polyporaceae</taxon>
        <taxon>Trametes</taxon>
    </lineage>
</organism>
<protein>
    <submittedName>
        <fullName evidence="1">Uncharacterized protein</fullName>
    </submittedName>
</protein>
<evidence type="ECO:0000313" key="1">
    <source>
        <dbReference type="EMBL" id="KAJ8469583.1"/>
    </source>
</evidence>
<sequence>MTPQPPISDSAVVARAIIQSSKLTDQQKHQRNVYESTLFAQAAADKAHPPTTEQEAIAWYRNYTNTLGSIGWVVQQANFSEVQYNATQGVINETVLDALANDSDVTKQLLSSVSKGMVAYALAGTDSTAANVFDEMSISSSSNFVSFQIGVASADGDNVVLTLWAYIYSSSKDIDSALWYRWNNVKLSMKSSKLVMTLNNGVYSQVSEIIHNKLDAAGKLDSIVYLYAWVPIQTTDILQGQSVSLHRRSYTNTLHPDQQGYGFRPNIPANRRQCLAYFSIWLLAISWIWSMHHVGPNQTAVHAATRSSRVSAWNAEWD</sequence>
<comment type="caution">
    <text evidence="1">The sequence shown here is derived from an EMBL/GenBank/DDBJ whole genome shotgun (WGS) entry which is preliminary data.</text>
</comment>
<proteinExistence type="predicted"/>
<reference evidence="1" key="1">
    <citation type="submission" date="2022-11" db="EMBL/GenBank/DDBJ databases">
        <title>Genome Sequence of Cubamyces cubensis.</title>
        <authorList>
            <person name="Buettner E."/>
        </authorList>
    </citation>
    <scope>NUCLEOTIDE SEQUENCE</scope>
    <source>
        <strain evidence="1">MPL-01</strain>
    </source>
</reference>
<dbReference type="Proteomes" id="UP001215151">
    <property type="component" value="Unassembled WGS sequence"/>
</dbReference>
<gene>
    <name evidence="1" type="ORF">ONZ51_g8886</name>
</gene>
<dbReference type="AlphaFoldDB" id="A0AAD7TPB5"/>
<evidence type="ECO:0000313" key="2">
    <source>
        <dbReference type="Proteomes" id="UP001215151"/>
    </source>
</evidence>
<accession>A0AAD7TPB5</accession>
<dbReference type="EMBL" id="JAPEVG010000283">
    <property type="protein sequence ID" value="KAJ8469583.1"/>
    <property type="molecule type" value="Genomic_DNA"/>
</dbReference>
<name>A0AAD7TPB5_9APHY</name>
<keyword evidence="2" id="KW-1185">Reference proteome</keyword>